<keyword evidence="3" id="KW-0680">Restriction system</keyword>
<dbReference type="RefSeq" id="WP_086201159.1">
    <property type="nucleotide sequence ID" value="NZ_LXYY01000022.1"/>
</dbReference>
<feature type="region of interest" description="Disordered" evidence="5">
    <location>
        <begin position="114"/>
        <end position="136"/>
    </location>
</feature>
<keyword evidence="1" id="KW-0489">Methyltransferase</keyword>
<feature type="domain" description="DNA methylase N-4/N-6" evidence="6">
    <location>
        <begin position="3"/>
        <end position="212"/>
    </location>
</feature>
<feature type="compositionally biased region" description="Basic and acidic residues" evidence="5">
    <location>
        <begin position="121"/>
        <end position="136"/>
    </location>
</feature>
<dbReference type="EMBL" id="LXZO01000151">
    <property type="protein sequence ID" value="PAY43400.1"/>
    <property type="molecule type" value="Genomic_DNA"/>
</dbReference>
<dbReference type="GO" id="GO:0009307">
    <property type="term" value="P:DNA restriction-modification system"/>
    <property type="evidence" value="ECO:0007669"/>
    <property type="project" value="UniProtKB-KW"/>
</dbReference>
<dbReference type="GO" id="GO:0008170">
    <property type="term" value="F:N-methyltransferase activity"/>
    <property type="evidence" value="ECO:0007669"/>
    <property type="project" value="InterPro"/>
</dbReference>
<accession>A0A9X6S2L7</accession>
<evidence type="ECO:0000256" key="2">
    <source>
        <dbReference type="ARBA" id="ARBA00022679"/>
    </source>
</evidence>
<dbReference type="InterPro" id="IPR001091">
    <property type="entry name" value="RM_Methyltransferase"/>
</dbReference>
<dbReference type="PRINTS" id="PR00508">
    <property type="entry name" value="S21N4MTFRASE"/>
</dbReference>
<dbReference type="InterPro" id="IPR029063">
    <property type="entry name" value="SAM-dependent_MTases_sf"/>
</dbReference>
<dbReference type="InterPro" id="IPR002941">
    <property type="entry name" value="DNA_methylase_N4/N6"/>
</dbReference>
<gene>
    <name evidence="7" type="ORF">A8C52_11360</name>
</gene>
<comment type="similarity">
    <text evidence="4">Belongs to the N(4)/N(6)-methyltransferase family.</text>
</comment>
<dbReference type="Pfam" id="PF01555">
    <property type="entry name" value="N6_N4_Mtase"/>
    <property type="match status" value="1"/>
</dbReference>
<dbReference type="GO" id="GO:0003677">
    <property type="term" value="F:DNA binding"/>
    <property type="evidence" value="ECO:0007669"/>
    <property type="project" value="InterPro"/>
</dbReference>
<keyword evidence="2" id="KW-0808">Transferase</keyword>
<evidence type="ECO:0000259" key="6">
    <source>
        <dbReference type="Pfam" id="PF01555"/>
    </source>
</evidence>
<name>A0A9X6S2L7_9LACO</name>
<proteinExistence type="inferred from homology"/>
<evidence type="ECO:0000256" key="3">
    <source>
        <dbReference type="ARBA" id="ARBA00022747"/>
    </source>
</evidence>
<comment type="caution">
    <text evidence="7">The sequence shown here is derived from an EMBL/GenBank/DDBJ whole genome shotgun (WGS) entry which is preliminary data.</text>
</comment>
<dbReference type="Proteomes" id="UP000218139">
    <property type="component" value="Unassembled WGS sequence"/>
</dbReference>
<evidence type="ECO:0000256" key="5">
    <source>
        <dbReference type="SAM" id="MobiDB-lite"/>
    </source>
</evidence>
<dbReference type="AlphaFoldDB" id="A0A9X6S2L7"/>
<dbReference type="Gene3D" id="3.40.50.150">
    <property type="entry name" value="Vaccinia Virus protein VP39"/>
    <property type="match status" value="1"/>
</dbReference>
<evidence type="ECO:0000313" key="8">
    <source>
        <dbReference type="Proteomes" id="UP000218139"/>
    </source>
</evidence>
<evidence type="ECO:0000256" key="4">
    <source>
        <dbReference type="RuleBase" id="RU362026"/>
    </source>
</evidence>
<dbReference type="GO" id="GO:0032259">
    <property type="term" value="P:methylation"/>
    <property type="evidence" value="ECO:0007669"/>
    <property type="project" value="UniProtKB-KW"/>
</dbReference>
<reference evidence="7 8" key="1">
    <citation type="submission" date="2016-05" db="EMBL/GenBank/DDBJ databases">
        <authorList>
            <person name="Lee J.-Y."/>
            <person name="Kim E.B."/>
            <person name="Choi Y.-J."/>
        </authorList>
    </citation>
    <scope>NUCLEOTIDE SEQUENCE [LARGE SCALE GENOMIC DNA]</scope>
    <source>
        <strain evidence="7 8">KLA006</strain>
    </source>
</reference>
<sequence>MSIDLILCDLPYGTTRNKWDKIIDLDKLWEHYNRIIKDNGAIVLFSQQPFSSKLIESNPKMFRYEWIWTKGLATGHLNAKKMPLKKHENILVFYKKLPTYNPQWWYSTPYKVKQGRSKSSNYDKQRPYTPSESKDGRRYPVDIIEFKHDGKKLHPTQKPVALLEYLIKTYTNEGDTVLDNCMGSGSTGVACANTNRNFIGIELSSEYYNIAKDRIEKAVAK</sequence>
<protein>
    <recommendedName>
        <fullName evidence="4">Methyltransferase</fullName>
        <ecNumber evidence="4">2.1.1.-</ecNumber>
    </recommendedName>
</protein>
<dbReference type="SUPFAM" id="SSF53335">
    <property type="entry name" value="S-adenosyl-L-methionine-dependent methyltransferases"/>
    <property type="match status" value="1"/>
</dbReference>
<evidence type="ECO:0000313" key="7">
    <source>
        <dbReference type="EMBL" id="PAY43400.1"/>
    </source>
</evidence>
<dbReference type="EC" id="2.1.1.-" evidence="4"/>
<organism evidence="7 8">
    <name type="scientific">Ligilactobacillus salivarius</name>
    <dbReference type="NCBI Taxonomy" id="1624"/>
    <lineage>
        <taxon>Bacteria</taxon>
        <taxon>Bacillati</taxon>
        <taxon>Bacillota</taxon>
        <taxon>Bacilli</taxon>
        <taxon>Lactobacillales</taxon>
        <taxon>Lactobacillaceae</taxon>
        <taxon>Ligilactobacillus</taxon>
    </lineage>
</organism>
<evidence type="ECO:0000256" key="1">
    <source>
        <dbReference type="ARBA" id="ARBA00022603"/>
    </source>
</evidence>